<dbReference type="RefSeq" id="WP_179634272.1">
    <property type="nucleotide sequence ID" value="NZ_JACCFH010000001.1"/>
</dbReference>
<dbReference type="PANTHER" id="PTHR31881:SF6">
    <property type="entry name" value="OS09G0494600 PROTEIN"/>
    <property type="match status" value="1"/>
</dbReference>
<feature type="transmembrane region" description="Helical" evidence="1">
    <location>
        <begin position="118"/>
        <end position="136"/>
    </location>
</feature>
<dbReference type="EMBL" id="JACCFH010000001">
    <property type="protein sequence ID" value="NYG33509.1"/>
    <property type="molecule type" value="Genomic_DNA"/>
</dbReference>
<dbReference type="InterPro" id="IPR006747">
    <property type="entry name" value="DUF599"/>
</dbReference>
<keyword evidence="1" id="KW-0472">Membrane</keyword>
<accession>A0A7Y9UCF4</accession>
<sequence>MDFLMRVIRVLPLADWLALLTFFTGWIGYVRFAKTRAQHRPSVLAATNRLRLDWMHEATFRDNRIVDAAVSQSMASSPSFFASTTIFIIGGLIAAIGAGDKTAEMVHDLPFTTPTTTLVLDLKLLVLTGIFVHAFFRFTWSMRQYSFGALLIGATPSSKDFEAAADATLRRRHANRAGRVLGLAAETFNDGLRAVYLSFAAVLWFLSPLAFVVGTALVIAVLYRREFHSDVLAQLNEPMESLHPPAAG</sequence>
<keyword evidence="1" id="KW-0812">Transmembrane</keyword>
<keyword evidence="1" id="KW-1133">Transmembrane helix</keyword>
<name>A0A7Y9UCF4_9BURK</name>
<reference evidence="2 3" key="1">
    <citation type="submission" date="2020-07" db="EMBL/GenBank/DDBJ databases">
        <title>Genomic Encyclopedia of Archaeal and Bacterial Type Strains, Phase II (KMG-II): from individual species to whole genera.</title>
        <authorList>
            <person name="Goeker M."/>
        </authorList>
    </citation>
    <scope>NUCLEOTIDE SEQUENCE [LARGE SCALE GENOMIC DNA]</scope>
    <source>
        <strain evidence="2 3">DSM 21226</strain>
    </source>
</reference>
<dbReference type="AlphaFoldDB" id="A0A7Y9UCF4"/>
<organism evidence="2 3">
    <name type="scientific">Sphaerotilus montanus</name>
    <dbReference type="NCBI Taxonomy" id="522889"/>
    <lineage>
        <taxon>Bacteria</taxon>
        <taxon>Pseudomonadati</taxon>
        <taxon>Pseudomonadota</taxon>
        <taxon>Betaproteobacteria</taxon>
        <taxon>Burkholderiales</taxon>
        <taxon>Sphaerotilaceae</taxon>
        <taxon>Sphaerotilus</taxon>
    </lineage>
</organism>
<evidence type="ECO:0000313" key="2">
    <source>
        <dbReference type="EMBL" id="NYG33509.1"/>
    </source>
</evidence>
<evidence type="ECO:0000256" key="1">
    <source>
        <dbReference type="SAM" id="Phobius"/>
    </source>
</evidence>
<protein>
    <submittedName>
        <fullName evidence="2">Putative membrane protein</fullName>
    </submittedName>
</protein>
<comment type="caution">
    <text evidence="2">The sequence shown here is derived from an EMBL/GenBank/DDBJ whole genome shotgun (WGS) entry which is preliminary data.</text>
</comment>
<evidence type="ECO:0000313" key="3">
    <source>
        <dbReference type="Proteomes" id="UP000518288"/>
    </source>
</evidence>
<gene>
    <name evidence="2" type="ORF">BDD16_002495</name>
</gene>
<feature type="transmembrane region" description="Helical" evidence="1">
    <location>
        <begin position="195"/>
        <end position="223"/>
    </location>
</feature>
<feature type="transmembrane region" description="Helical" evidence="1">
    <location>
        <begin position="80"/>
        <end position="98"/>
    </location>
</feature>
<keyword evidence="3" id="KW-1185">Reference proteome</keyword>
<dbReference type="Proteomes" id="UP000518288">
    <property type="component" value="Unassembled WGS sequence"/>
</dbReference>
<dbReference type="PANTHER" id="PTHR31881">
    <property type="match status" value="1"/>
</dbReference>
<feature type="transmembrane region" description="Helical" evidence="1">
    <location>
        <begin position="13"/>
        <end position="32"/>
    </location>
</feature>
<proteinExistence type="predicted"/>
<dbReference type="Pfam" id="PF04654">
    <property type="entry name" value="DUF599"/>
    <property type="match status" value="1"/>
</dbReference>